<sequence>MSLELLGAFLGVLLIDLILSGDNAVVIALAVRGLQGNVRRRAIQLGVAAAIGLRVIFVFIVSFLVQLPLLQLIGGLLLIYISWQLVRGEDEEANVKAGSGLWQSVRIIAIADAVMSLDNVIALVAISRNPEGEPRVWLVAVGIALTIPIIIYGATILSNLMNRFPIIVYAGAALLVYVAVELMFDDKLGIAQAVAESTEGLHQVIAIAAAAIFTAIAFFVNRSTQNKTA</sequence>
<dbReference type="PANTHER" id="PTHR30238:SF4">
    <property type="entry name" value="SLL1022 PROTEIN"/>
    <property type="match status" value="1"/>
</dbReference>
<proteinExistence type="inferred from homology"/>
<evidence type="ECO:0000256" key="6">
    <source>
        <dbReference type="SAM" id="Phobius"/>
    </source>
</evidence>
<evidence type="ECO:0000256" key="2">
    <source>
        <dbReference type="ARBA" id="ARBA00007511"/>
    </source>
</evidence>
<evidence type="ECO:0000256" key="5">
    <source>
        <dbReference type="ARBA" id="ARBA00023136"/>
    </source>
</evidence>
<keyword evidence="3 6" id="KW-0812">Transmembrane</keyword>
<keyword evidence="4 6" id="KW-1133">Transmembrane helix</keyword>
<evidence type="ECO:0000313" key="7">
    <source>
        <dbReference type="EMBL" id="CAA9455399.1"/>
    </source>
</evidence>
<dbReference type="GO" id="GO:0016020">
    <property type="term" value="C:membrane"/>
    <property type="evidence" value="ECO:0007669"/>
    <property type="project" value="UniProtKB-SubCell"/>
</dbReference>
<comment type="similarity">
    <text evidence="2">Belongs to the TerC family.</text>
</comment>
<feature type="transmembrane region" description="Helical" evidence="6">
    <location>
        <begin position="138"/>
        <end position="157"/>
    </location>
</feature>
<feature type="transmembrane region" description="Helical" evidence="6">
    <location>
        <begin position="6"/>
        <end position="31"/>
    </location>
</feature>
<feature type="transmembrane region" description="Helical" evidence="6">
    <location>
        <begin position="164"/>
        <end position="180"/>
    </location>
</feature>
<evidence type="ECO:0000256" key="1">
    <source>
        <dbReference type="ARBA" id="ARBA00004141"/>
    </source>
</evidence>
<dbReference type="InterPro" id="IPR005496">
    <property type="entry name" value="Integral_membrane_TerC"/>
</dbReference>
<feature type="transmembrane region" description="Helical" evidence="6">
    <location>
        <begin position="107"/>
        <end position="126"/>
    </location>
</feature>
<gene>
    <name evidence="7" type="ORF">AVDCRST_MAG25-54</name>
</gene>
<dbReference type="AlphaFoldDB" id="A0A6J4QXT0"/>
<feature type="transmembrane region" description="Helical" evidence="6">
    <location>
        <begin position="69"/>
        <end position="86"/>
    </location>
</feature>
<dbReference type="NCBIfam" id="TIGR03717">
    <property type="entry name" value="R_switched_YjbE"/>
    <property type="match status" value="1"/>
</dbReference>
<evidence type="ECO:0000256" key="4">
    <source>
        <dbReference type="ARBA" id="ARBA00022989"/>
    </source>
</evidence>
<dbReference type="PANTHER" id="PTHR30238">
    <property type="entry name" value="MEMBRANE BOUND PREDICTED REDOX MODULATOR"/>
    <property type="match status" value="1"/>
</dbReference>
<reference evidence="7" key="1">
    <citation type="submission" date="2020-02" db="EMBL/GenBank/DDBJ databases">
        <authorList>
            <person name="Meier V. D."/>
        </authorList>
    </citation>
    <scope>NUCLEOTIDE SEQUENCE</scope>
    <source>
        <strain evidence="7">AVDCRST_MAG25</strain>
    </source>
</reference>
<evidence type="ECO:0008006" key="8">
    <source>
        <dbReference type="Google" id="ProtNLM"/>
    </source>
</evidence>
<evidence type="ECO:0000256" key="3">
    <source>
        <dbReference type="ARBA" id="ARBA00022692"/>
    </source>
</evidence>
<dbReference type="Pfam" id="PF03741">
    <property type="entry name" value="TerC"/>
    <property type="match status" value="1"/>
</dbReference>
<feature type="transmembrane region" description="Helical" evidence="6">
    <location>
        <begin position="43"/>
        <end position="63"/>
    </location>
</feature>
<protein>
    <recommendedName>
        <fullName evidence="8">Integral membrane protein TerC</fullName>
    </recommendedName>
</protein>
<comment type="subcellular location">
    <subcellularLocation>
        <location evidence="1">Membrane</location>
        <topology evidence="1">Multi-pass membrane protein</topology>
    </subcellularLocation>
</comment>
<accession>A0A6J4QXT0</accession>
<organism evidence="7">
    <name type="scientific">uncultured Rubrobacteraceae bacterium</name>
    <dbReference type="NCBI Taxonomy" id="349277"/>
    <lineage>
        <taxon>Bacteria</taxon>
        <taxon>Bacillati</taxon>
        <taxon>Actinomycetota</taxon>
        <taxon>Rubrobacteria</taxon>
        <taxon>Rubrobacterales</taxon>
        <taxon>Rubrobacteraceae</taxon>
        <taxon>environmental samples</taxon>
    </lineage>
</organism>
<name>A0A6J4QXT0_9ACTN</name>
<dbReference type="EMBL" id="CADCVI010000005">
    <property type="protein sequence ID" value="CAA9455399.1"/>
    <property type="molecule type" value="Genomic_DNA"/>
</dbReference>
<dbReference type="InterPro" id="IPR022301">
    <property type="entry name" value="Integral_membrane_YjbE"/>
</dbReference>
<feature type="transmembrane region" description="Helical" evidence="6">
    <location>
        <begin position="200"/>
        <end position="220"/>
    </location>
</feature>
<keyword evidence="5 6" id="KW-0472">Membrane</keyword>